<gene>
    <name evidence="2" type="ORF">M595_5141</name>
</gene>
<dbReference type="SUPFAM" id="SSF48452">
    <property type="entry name" value="TPR-like"/>
    <property type="match status" value="2"/>
</dbReference>
<keyword evidence="1" id="KW-0802">TPR repeat</keyword>
<dbReference type="SUPFAM" id="SSF53335">
    <property type="entry name" value="S-adenosyl-L-methionine-dependent methyltransferases"/>
    <property type="match status" value="1"/>
</dbReference>
<dbReference type="Proteomes" id="UP000017127">
    <property type="component" value="Unassembled WGS sequence"/>
</dbReference>
<evidence type="ECO:0000256" key="1">
    <source>
        <dbReference type="PROSITE-ProRule" id="PRU00339"/>
    </source>
</evidence>
<proteinExistence type="predicted"/>
<comment type="caution">
    <text evidence="2">The sequence shown here is derived from an EMBL/GenBank/DDBJ whole genome shotgun (WGS) entry which is preliminary data.</text>
</comment>
<keyword evidence="3" id="KW-1185">Reference proteome</keyword>
<feature type="repeat" description="TPR" evidence="1">
    <location>
        <begin position="374"/>
        <end position="407"/>
    </location>
</feature>
<dbReference type="Pfam" id="PF13414">
    <property type="entry name" value="TPR_11"/>
    <property type="match status" value="2"/>
</dbReference>
<dbReference type="Pfam" id="PF13174">
    <property type="entry name" value="TPR_6"/>
    <property type="match status" value="1"/>
</dbReference>
<dbReference type="PANTHER" id="PTHR44998">
    <property type="match status" value="1"/>
</dbReference>
<dbReference type="PROSITE" id="PS50293">
    <property type="entry name" value="TPR_REGION"/>
    <property type="match status" value="2"/>
</dbReference>
<dbReference type="OrthoDB" id="292252at2"/>
<dbReference type="Pfam" id="PF13431">
    <property type="entry name" value="TPR_17"/>
    <property type="match status" value="1"/>
</dbReference>
<dbReference type="Gene3D" id="1.25.40.10">
    <property type="entry name" value="Tetratricopeptide repeat domain"/>
    <property type="match status" value="3"/>
</dbReference>
<name>U7QAP4_9CYAN</name>
<dbReference type="PANTHER" id="PTHR44998:SF1">
    <property type="entry name" value="UDP-N-ACETYLGLUCOSAMINE--PEPTIDE N-ACETYLGLUCOSAMINYLTRANSFERASE 110 KDA SUBUNIT"/>
    <property type="match status" value="1"/>
</dbReference>
<dbReference type="InterPro" id="IPR029063">
    <property type="entry name" value="SAM-dependent_MTases_sf"/>
</dbReference>
<dbReference type="Pfam" id="PF13578">
    <property type="entry name" value="Methyltransf_24"/>
    <property type="match status" value="1"/>
</dbReference>
<accession>U7QAP4</accession>
<dbReference type="Gene3D" id="3.40.50.150">
    <property type="entry name" value="Vaccinia Virus protein VP39"/>
    <property type="match status" value="1"/>
</dbReference>
<dbReference type="Pfam" id="PF13181">
    <property type="entry name" value="TPR_8"/>
    <property type="match status" value="1"/>
</dbReference>
<dbReference type="InterPro" id="IPR011990">
    <property type="entry name" value="TPR-like_helical_dom_sf"/>
</dbReference>
<reference evidence="2 3" key="1">
    <citation type="journal article" date="2013" name="Front. Microbiol.">
        <title>Comparative genomic analyses of the cyanobacterium, Lyngbya aestuarii BL J, a powerful hydrogen producer.</title>
        <authorList>
            <person name="Kothari A."/>
            <person name="Vaughn M."/>
            <person name="Garcia-Pichel F."/>
        </authorList>
    </citation>
    <scope>NUCLEOTIDE SEQUENCE [LARGE SCALE GENOMIC DNA]</scope>
    <source>
        <strain evidence="2 3">BL J</strain>
    </source>
</reference>
<protein>
    <submittedName>
        <fullName evidence="2">Tetratricopeptide repeat family protein</fullName>
    </submittedName>
</protein>
<dbReference type="RefSeq" id="WP_023068829.1">
    <property type="nucleotide sequence ID" value="NZ_AUZM01000075.1"/>
</dbReference>
<feature type="repeat" description="TPR" evidence="1">
    <location>
        <begin position="143"/>
        <end position="176"/>
    </location>
</feature>
<dbReference type="PATRIC" id="fig|1348334.3.peg.4953"/>
<dbReference type="EMBL" id="AUZM01000075">
    <property type="protein sequence ID" value="ERT04899.1"/>
    <property type="molecule type" value="Genomic_DNA"/>
</dbReference>
<dbReference type="AlphaFoldDB" id="U7QAP4"/>
<dbReference type="InterPro" id="IPR019734">
    <property type="entry name" value="TPR_rpt"/>
</dbReference>
<feature type="repeat" description="TPR" evidence="1">
    <location>
        <begin position="41"/>
        <end position="74"/>
    </location>
</feature>
<evidence type="ECO:0000313" key="2">
    <source>
        <dbReference type="EMBL" id="ERT04899.1"/>
    </source>
</evidence>
<dbReference type="PROSITE" id="PS50005">
    <property type="entry name" value="TPR"/>
    <property type="match status" value="5"/>
</dbReference>
<dbReference type="SMART" id="SM00028">
    <property type="entry name" value="TPR"/>
    <property type="match status" value="9"/>
</dbReference>
<feature type="repeat" description="TPR" evidence="1">
    <location>
        <begin position="75"/>
        <end position="108"/>
    </location>
</feature>
<feature type="repeat" description="TPR" evidence="1">
    <location>
        <begin position="109"/>
        <end position="142"/>
    </location>
</feature>
<evidence type="ECO:0000313" key="3">
    <source>
        <dbReference type="Proteomes" id="UP000017127"/>
    </source>
</evidence>
<organism evidence="2 3">
    <name type="scientific">Lyngbya aestuarii BL J</name>
    <dbReference type="NCBI Taxonomy" id="1348334"/>
    <lineage>
        <taxon>Bacteria</taxon>
        <taxon>Bacillati</taxon>
        <taxon>Cyanobacteriota</taxon>
        <taxon>Cyanophyceae</taxon>
        <taxon>Oscillatoriophycideae</taxon>
        <taxon>Oscillatoriales</taxon>
        <taxon>Microcoleaceae</taxon>
        <taxon>Lyngbya</taxon>
    </lineage>
</organism>
<sequence length="613" mass="71651">MLSLENSVKKLHKQAEYYINQEKWQEAITICQHALKIKPNLKSYKTLGLAFQSQGQLETSLQCYIKALEIKPDDAEVYHNIASIYAQKKQWHDAMISYQVALRLDHKLEQTYLDLGNILIKLSRLDEAITCYHQVINLNPNSGIAYQKLGDVYFKLQQWDDAIFAYRRVLELHPNALWSCLYLGKSYIYKQQWDDAIKTCYQAININPQAAWSYKNLADSFFQKNQWNDAIIAYIYALKVRENPFNPSFIKTIYQHLGEAIRQQIKQSDLESVLSWYYQIFQRDADQPVINYPLNITELGFLPNTPEPYLRFGDSLVQCQQFEAAIIFYQLADKIQPNTPEIIIKIKQVFNQQQNFQQVLTECYQNIEQNPNSPDAYTKLGNFLTQQGQTKEAVHYHQKALVLKGWSLCQQRNYQFTQDWFSNNIRIWKKHLTLFHNTPKLNILEIGSYQGMSTCWFIDHLLTHPTAKITCIDPYFKSEFDQNINQTGFSDKVIKMIGYSQDILSSLQPNFYDIVYIDGCHQAVPALQDTLQSWRLTKIGGIIIFDDYEVKEQDNPEQQAKLGIDYFLNWVYDSIEIIDQGYQLMIRKKAPGLNDEEIANYLKMISISKSVSE</sequence>